<proteinExistence type="predicted"/>
<sequence>MKKEVTDGRSFEQKKNEQQISHEAKVPKAGDKKLKGPNRPAD</sequence>
<dbReference type="AlphaFoldDB" id="A0A2P8HW38"/>
<name>A0A2P8HW38_9BACI</name>
<dbReference type="RefSeq" id="WP_282432528.1">
    <property type="nucleotide sequence ID" value="NZ_PYAV01000003.1"/>
</dbReference>
<keyword evidence="3" id="KW-1185">Reference proteome</keyword>
<comment type="caution">
    <text evidence="2">The sequence shown here is derived from an EMBL/GenBank/DDBJ whole genome shotgun (WGS) entry which is preliminary data.</text>
</comment>
<gene>
    <name evidence="2" type="ORF">B0H94_10341</name>
</gene>
<reference evidence="2 3" key="1">
    <citation type="submission" date="2018-03" db="EMBL/GenBank/DDBJ databases">
        <title>Genomic Encyclopedia of Type Strains, Phase III (KMG-III): the genomes of soil and plant-associated and newly described type strains.</title>
        <authorList>
            <person name="Whitman W."/>
        </authorList>
    </citation>
    <scope>NUCLEOTIDE SEQUENCE [LARGE SCALE GENOMIC DNA]</scope>
    <source>
        <strain evidence="2 3">CGMCC 1.07653</strain>
    </source>
</reference>
<accession>A0A2P8HW38</accession>
<dbReference type="Proteomes" id="UP000242310">
    <property type="component" value="Unassembled WGS sequence"/>
</dbReference>
<organism evidence="2 3">
    <name type="scientific">Salsuginibacillus halophilus</name>
    <dbReference type="NCBI Taxonomy" id="517424"/>
    <lineage>
        <taxon>Bacteria</taxon>
        <taxon>Bacillati</taxon>
        <taxon>Bacillota</taxon>
        <taxon>Bacilli</taxon>
        <taxon>Bacillales</taxon>
        <taxon>Bacillaceae</taxon>
        <taxon>Salsuginibacillus</taxon>
    </lineage>
</organism>
<feature type="compositionally biased region" description="Basic and acidic residues" evidence="1">
    <location>
        <begin position="1"/>
        <end position="34"/>
    </location>
</feature>
<evidence type="ECO:0000313" key="2">
    <source>
        <dbReference type="EMBL" id="PSL50430.1"/>
    </source>
</evidence>
<feature type="region of interest" description="Disordered" evidence="1">
    <location>
        <begin position="1"/>
        <end position="42"/>
    </location>
</feature>
<dbReference type="EMBL" id="PYAV01000003">
    <property type="protein sequence ID" value="PSL50430.1"/>
    <property type="molecule type" value="Genomic_DNA"/>
</dbReference>
<protein>
    <submittedName>
        <fullName evidence="2">Uncharacterized protein</fullName>
    </submittedName>
</protein>
<evidence type="ECO:0000256" key="1">
    <source>
        <dbReference type="SAM" id="MobiDB-lite"/>
    </source>
</evidence>
<evidence type="ECO:0000313" key="3">
    <source>
        <dbReference type="Proteomes" id="UP000242310"/>
    </source>
</evidence>